<comment type="caution">
    <text evidence="2">The sequence shown here is derived from an EMBL/GenBank/DDBJ whole genome shotgun (WGS) entry which is preliminary data.</text>
</comment>
<keyword evidence="1" id="KW-0732">Signal</keyword>
<evidence type="ECO:0000313" key="3">
    <source>
        <dbReference type="Proteomes" id="UP001055712"/>
    </source>
</evidence>
<reference evidence="2" key="1">
    <citation type="journal article" date="2019" name="Plant J.">
        <title>Chlorella vulgaris genome assembly and annotation reveals the molecular basis for metabolic acclimation to high light conditions.</title>
        <authorList>
            <person name="Cecchin M."/>
            <person name="Marcolungo L."/>
            <person name="Rossato M."/>
            <person name="Girolomoni L."/>
            <person name="Cosentino E."/>
            <person name="Cuine S."/>
            <person name="Li-Beisson Y."/>
            <person name="Delledonne M."/>
            <person name="Ballottari M."/>
        </authorList>
    </citation>
    <scope>NUCLEOTIDE SEQUENCE</scope>
    <source>
        <strain evidence="2">211/11P</strain>
    </source>
</reference>
<evidence type="ECO:0000256" key="1">
    <source>
        <dbReference type="SAM" id="SignalP"/>
    </source>
</evidence>
<sequence>MRAAVLLLLACIASSACARSLFAPTPTEALNAQRNQQQQAAAAAANNRAPVPRRLPPPCYVPSSYAPYQTCAVSTDAATCGRGFNAWPSYEQCCAKQRGAIGAFPTGCTNFSANLTCWTSNEYYPRQTCKQTDDFSVCSRSWGRFASEQACCAAGGAFQDGCSKPEPCYVATSWFPSRLCGLTEDQAVCLRGWGAYPTEDECCVPGEAHSEGCGAVLEADDAADA</sequence>
<gene>
    <name evidence="2" type="ORF">D9Q98_005460</name>
</gene>
<dbReference type="EMBL" id="SIDB01000008">
    <property type="protein sequence ID" value="KAI3429365.1"/>
    <property type="molecule type" value="Genomic_DNA"/>
</dbReference>
<feature type="signal peptide" evidence="1">
    <location>
        <begin position="1"/>
        <end position="18"/>
    </location>
</feature>
<dbReference type="Proteomes" id="UP001055712">
    <property type="component" value="Unassembled WGS sequence"/>
</dbReference>
<dbReference type="OrthoDB" id="528632at2759"/>
<accession>A0A9D4TM66</accession>
<dbReference type="PROSITE" id="PS51257">
    <property type="entry name" value="PROKAR_LIPOPROTEIN"/>
    <property type="match status" value="1"/>
</dbReference>
<reference evidence="2" key="2">
    <citation type="submission" date="2020-11" db="EMBL/GenBank/DDBJ databases">
        <authorList>
            <person name="Cecchin M."/>
            <person name="Marcolungo L."/>
            <person name="Rossato M."/>
            <person name="Girolomoni L."/>
            <person name="Cosentino E."/>
            <person name="Cuine S."/>
            <person name="Li-Beisson Y."/>
            <person name="Delledonne M."/>
            <person name="Ballottari M."/>
        </authorList>
    </citation>
    <scope>NUCLEOTIDE SEQUENCE</scope>
    <source>
        <strain evidence="2">211/11P</strain>
        <tissue evidence="2">Whole cell</tissue>
    </source>
</reference>
<keyword evidence="3" id="KW-1185">Reference proteome</keyword>
<proteinExistence type="predicted"/>
<evidence type="ECO:0000313" key="2">
    <source>
        <dbReference type="EMBL" id="KAI3429365.1"/>
    </source>
</evidence>
<organism evidence="2 3">
    <name type="scientific">Chlorella vulgaris</name>
    <name type="common">Green alga</name>
    <dbReference type="NCBI Taxonomy" id="3077"/>
    <lineage>
        <taxon>Eukaryota</taxon>
        <taxon>Viridiplantae</taxon>
        <taxon>Chlorophyta</taxon>
        <taxon>core chlorophytes</taxon>
        <taxon>Trebouxiophyceae</taxon>
        <taxon>Chlorellales</taxon>
        <taxon>Chlorellaceae</taxon>
        <taxon>Chlorella clade</taxon>
        <taxon>Chlorella</taxon>
    </lineage>
</organism>
<dbReference type="AlphaFoldDB" id="A0A9D4TM66"/>
<feature type="chain" id="PRO_5039307966" evidence="1">
    <location>
        <begin position="19"/>
        <end position="225"/>
    </location>
</feature>
<protein>
    <submittedName>
        <fullName evidence="2">Uncharacterized protein</fullName>
    </submittedName>
</protein>
<name>A0A9D4TM66_CHLVU</name>